<reference evidence="1" key="1">
    <citation type="submission" date="2014-05" db="EMBL/GenBank/DDBJ databases">
        <authorList>
            <person name="Chronopoulou M."/>
        </authorList>
    </citation>
    <scope>NUCLEOTIDE SEQUENCE</scope>
    <source>
        <tissue evidence="1">Whole organism</tissue>
    </source>
</reference>
<evidence type="ECO:0000313" key="1">
    <source>
        <dbReference type="EMBL" id="CDW20828.1"/>
    </source>
</evidence>
<dbReference type="AlphaFoldDB" id="A0A0K2T456"/>
<proteinExistence type="predicted"/>
<sequence>MYIVHIRKNTHFINVWICVVYQHKSKLEGFFSKIIVHFMSTNYVD</sequence>
<name>A0A0K2T456_LEPSM</name>
<organism evidence="1">
    <name type="scientific">Lepeophtheirus salmonis</name>
    <name type="common">Salmon louse</name>
    <name type="synonym">Caligus salmonis</name>
    <dbReference type="NCBI Taxonomy" id="72036"/>
    <lineage>
        <taxon>Eukaryota</taxon>
        <taxon>Metazoa</taxon>
        <taxon>Ecdysozoa</taxon>
        <taxon>Arthropoda</taxon>
        <taxon>Crustacea</taxon>
        <taxon>Multicrustacea</taxon>
        <taxon>Hexanauplia</taxon>
        <taxon>Copepoda</taxon>
        <taxon>Siphonostomatoida</taxon>
        <taxon>Caligidae</taxon>
        <taxon>Lepeophtheirus</taxon>
    </lineage>
</organism>
<accession>A0A0K2T456</accession>
<dbReference type="EMBL" id="HACA01003467">
    <property type="protein sequence ID" value="CDW20828.1"/>
    <property type="molecule type" value="Transcribed_RNA"/>
</dbReference>
<protein>
    <submittedName>
        <fullName evidence="1">Uncharacterized protein</fullName>
    </submittedName>
</protein>